<accession>A0A454A9B2</accession>
<evidence type="ECO:0000313" key="2">
    <source>
        <dbReference type="Proteomes" id="UP000009182"/>
    </source>
</evidence>
<dbReference type="AlphaFoldDB" id="A0A454A9B2"/>
<evidence type="ECO:0000313" key="1">
    <source>
        <dbReference type="EMBL" id="ABG71752.1"/>
    </source>
</evidence>
<dbReference type="Proteomes" id="UP000009182">
    <property type="component" value="Chromosome"/>
</dbReference>
<protein>
    <submittedName>
        <fullName evidence="1">Uncharacterized protein</fullName>
    </submittedName>
</protein>
<gene>
    <name evidence="1" type="ordered locus">ECP_3781</name>
</gene>
<reference evidence="1 2" key="1">
    <citation type="journal article" date="2006" name="Mol. Microbiol.">
        <title>Role of pathogenicity island-associated integrases in the genome plasticity of uropathogenic Escherichia coli strain 536.</title>
        <authorList>
            <person name="Hochhut B."/>
            <person name="Wilde C."/>
            <person name="Balling G."/>
            <person name="Middendorf B."/>
            <person name="Dobrindt U."/>
            <person name="Brzuszkiewicz E."/>
            <person name="Gottschalk G."/>
            <person name="Carniel E."/>
            <person name="Hacker J."/>
        </authorList>
    </citation>
    <scope>NUCLEOTIDE SEQUENCE [LARGE SCALE GENOMIC DNA]</scope>
    <source>
        <strain evidence="2">536 / UPEC</strain>
    </source>
</reference>
<dbReference type="EMBL" id="CP000247">
    <property type="protein sequence ID" value="ABG71752.1"/>
    <property type="molecule type" value="Genomic_DNA"/>
</dbReference>
<name>A0A454A9B2_ECOL5</name>
<proteinExistence type="predicted"/>
<sequence length="91" mass="9971">MRTGLACIHEPTAVVLRPDAIRMSSNRGCKFSSPGLCPRHSRISIRYRATPLPSGYATDPSPYENAGAPAISKGSSDKRLIYFLSLFFILI</sequence>
<organism evidence="1 2">
    <name type="scientific">Escherichia coli O6:K15:H31 (strain 536 / UPEC)</name>
    <dbReference type="NCBI Taxonomy" id="362663"/>
    <lineage>
        <taxon>Bacteria</taxon>
        <taxon>Pseudomonadati</taxon>
        <taxon>Pseudomonadota</taxon>
        <taxon>Gammaproteobacteria</taxon>
        <taxon>Enterobacterales</taxon>
        <taxon>Enterobacteriaceae</taxon>
        <taxon>Escherichia</taxon>
    </lineage>
</organism>
<dbReference type="KEGG" id="ecp:ECP_3781"/>